<dbReference type="Proteomes" id="UP000823674">
    <property type="component" value="Chromosome A04"/>
</dbReference>
<proteinExistence type="predicted"/>
<organism evidence="1 2">
    <name type="scientific">Brassica rapa subsp. trilocularis</name>
    <dbReference type="NCBI Taxonomy" id="1813537"/>
    <lineage>
        <taxon>Eukaryota</taxon>
        <taxon>Viridiplantae</taxon>
        <taxon>Streptophyta</taxon>
        <taxon>Embryophyta</taxon>
        <taxon>Tracheophyta</taxon>
        <taxon>Spermatophyta</taxon>
        <taxon>Magnoliopsida</taxon>
        <taxon>eudicotyledons</taxon>
        <taxon>Gunneridae</taxon>
        <taxon>Pentapetalae</taxon>
        <taxon>rosids</taxon>
        <taxon>malvids</taxon>
        <taxon>Brassicales</taxon>
        <taxon>Brassicaceae</taxon>
        <taxon>Brassiceae</taxon>
        <taxon>Brassica</taxon>
    </lineage>
</organism>
<reference evidence="1 2" key="1">
    <citation type="submission" date="2021-03" db="EMBL/GenBank/DDBJ databases">
        <authorList>
            <person name="King G.J."/>
            <person name="Bancroft I."/>
            <person name="Baten A."/>
            <person name="Bloomfield J."/>
            <person name="Borpatragohain P."/>
            <person name="He Z."/>
            <person name="Irish N."/>
            <person name="Irwin J."/>
            <person name="Liu K."/>
            <person name="Mauleon R.P."/>
            <person name="Moore J."/>
            <person name="Morris R."/>
            <person name="Ostergaard L."/>
            <person name="Wang B."/>
            <person name="Wells R."/>
        </authorList>
    </citation>
    <scope>NUCLEOTIDE SEQUENCE [LARGE SCALE GENOMIC DNA]</scope>
    <source>
        <strain evidence="1">R-o-18</strain>
        <tissue evidence="1">Leaf</tissue>
    </source>
</reference>
<evidence type="ECO:0008006" key="3">
    <source>
        <dbReference type="Google" id="ProtNLM"/>
    </source>
</evidence>
<gene>
    <name evidence="1" type="primary">A04p010570.1_BraROA</name>
    <name evidence="1" type="ORF">IGI04_015047</name>
</gene>
<sequence>MDELKEEMNMNRRQNAIQSKASINGLTRLSIDGGYGYLITRQSNLKHRSIGLDAINFSQDLMREDYSQRLENLGETTMARLGMHQCIINNLQNMMHVIGVDKEILKNQLIRGDEAIRSFIECIRDTKVDHLPIIHTC</sequence>
<evidence type="ECO:0000313" key="2">
    <source>
        <dbReference type="Proteomes" id="UP000823674"/>
    </source>
</evidence>
<evidence type="ECO:0000313" key="1">
    <source>
        <dbReference type="EMBL" id="KAG5400440.1"/>
    </source>
</evidence>
<dbReference type="EMBL" id="JADBGQ010000004">
    <property type="protein sequence ID" value="KAG5400440.1"/>
    <property type="molecule type" value="Genomic_DNA"/>
</dbReference>
<accession>A0ABQ7MNZ5</accession>
<name>A0ABQ7MNZ5_BRACM</name>
<comment type="caution">
    <text evidence="1">The sequence shown here is derived from an EMBL/GenBank/DDBJ whole genome shotgun (WGS) entry which is preliminary data.</text>
</comment>
<protein>
    <recommendedName>
        <fullName evidence="3">RNase H type-1 domain-containing protein</fullName>
    </recommendedName>
</protein>
<keyword evidence="2" id="KW-1185">Reference proteome</keyword>